<feature type="binding site" evidence="5">
    <location>
        <position position="79"/>
    </location>
    <ligand>
        <name>FMN</name>
        <dbReference type="ChEBI" id="CHEBI:58210"/>
    </ligand>
</feature>
<feature type="binding site" evidence="5">
    <location>
        <position position="190"/>
    </location>
    <ligand>
        <name>FMN</name>
        <dbReference type="ChEBI" id="CHEBI:58210"/>
    </ligand>
</feature>
<dbReference type="PIRSF" id="PIRSF000190">
    <property type="entry name" value="Pyd_amn-ph_oxd"/>
    <property type="match status" value="1"/>
</dbReference>
<comment type="cofactor">
    <cofactor evidence="5">
        <name>FMN</name>
        <dbReference type="ChEBI" id="CHEBI:58210"/>
    </cofactor>
    <text evidence="5">Binds 1 FMN per subunit.</text>
</comment>
<dbReference type="GO" id="GO:0010181">
    <property type="term" value="F:FMN binding"/>
    <property type="evidence" value="ECO:0007669"/>
    <property type="project" value="InterPro"/>
</dbReference>
<dbReference type="EMBL" id="AXCY01000026">
    <property type="protein sequence ID" value="KGM11264.1"/>
    <property type="molecule type" value="Genomic_DNA"/>
</dbReference>
<evidence type="ECO:0000256" key="4">
    <source>
        <dbReference type="ARBA" id="ARBA00023002"/>
    </source>
</evidence>
<feature type="domain" description="Pyridoxamine 5'-phosphate oxidase N-terminal" evidence="6">
    <location>
        <begin position="34"/>
        <end position="153"/>
    </location>
</feature>
<evidence type="ECO:0000256" key="3">
    <source>
        <dbReference type="ARBA" id="ARBA00022643"/>
    </source>
</evidence>
<reference evidence="8 9" key="1">
    <citation type="submission" date="2013-08" db="EMBL/GenBank/DDBJ databases">
        <title>Genome sequencing of Cellulomonas carbonis T26.</title>
        <authorList>
            <person name="Chen F."/>
            <person name="Li Y."/>
            <person name="Wang G."/>
        </authorList>
    </citation>
    <scope>NUCLEOTIDE SEQUENCE [LARGE SCALE GENOMIC DNA]</scope>
    <source>
        <strain evidence="8 9">T26</strain>
    </source>
</reference>
<keyword evidence="2" id="KW-0285">Flavoprotein</keyword>
<keyword evidence="3 5" id="KW-0288">FMN</keyword>
<proteinExistence type="inferred from homology"/>
<feature type="binding site" evidence="5">
    <location>
        <position position="102"/>
    </location>
    <ligand>
        <name>FMN</name>
        <dbReference type="ChEBI" id="CHEBI:58210"/>
    </ligand>
</feature>
<evidence type="ECO:0000256" key="1">
    <source>
        <dbReference type="ARBA" id="ARBA00007301"/>
    </source>
</evidence>
<dbReference type="SUPFAM" id="SSF50475">
    <property type="entry name" value="FMN-binding split barrel"/>
    <property type="match status" value="1"/>
</dbReference>
<evidence type="ECO:0000313" key="8">
    <source>
        <dbReference type="EMBL" id="KGM11264.1"/>
    </source>
</evidence>
<organism evidence="8 9">
    <name type="scientific">Cellulomonas carbonis T26</name>
    <dbReference type="NCBI Taxonomy" id="947969"/>
    <lineage>
        <taxon>Bacteria</taxon>
        <taxon>Bacillati</taxon>
        <taxon>Actinomycetota</taxon>
        <taxon>Actinomycetes</taxon>
        <taxon>Micrococcales</taxon>
        <taxon>Cellulomonadaceae</taxon>
        <taxon>Cellulomonas</taxon>
    </lineage>
</organism>
<evidence type="ECO:0000256" key="5">
    <source>
        <dbReference type="PIRSR" id="PIRSR000190-2"/>
    </source>
</evidence>
<dbReference type="PANTHER" id="PTHR10851">
    <property type="entry name" value="PYRIDOXINE-5-PHOSPHATE OXIDASE"/>
    <property type="match status" value="1"/>
</dbReference>
<reference evidence="8 9" key="2">
    <citation type="journal article" date="2015" name="Stand. Genomic Sci.">
        <title>Draft genome sequence of Cellulomonas carbonis T26(T) and comparative analysis of six Cellulomonas genomes.</title>
        <authorList>
            <person name="Zhuang W."/>
            <person name="Zhang S."/>
            <person name="Xia X."/>
            <person name="Wang G."/>
        </authorList>
    </citation>
    <scope>NUCLEOTIDE SEQUENCE [LARGE SCALE GENOMIC DNA]</scope>
    <source>
        <strain evidence="8 9">T26</strain>
    </source>
</reference>
<dbReference type="InterPro" id="IPR012349">
    <property type="entry name" value="Split_barrel_FMN-bd"/>
</dbReference>
<dbReference type="RefSeq" id="WP_043605169.1">
    <property type="nucleotide sequence ID" value="NZ_AXCY01000026.1"/>
</dbReference>
<keyword evidence="4" id="KW-0560">Oxidoreductase</keyword>
<dbReference type="Proteomes" id="UP000029839">
    <property type="component" value="Unassembled WGS sequence"/>
</dbReference>
<dbReference type="InterPro" id="IPR011576">
    <property type="entry name" value="Pyridox_Oxase_N"/>
</dbReference>
<keyword evidence="9" id="KW-1185">Reference proteome</keyword>
<sequence>MTDSLTGDETLDLPEMLSPPADPMALVLRWLEAAEAAGVREPRAATFATTDGVRVSSRTVFVRDVHSGRVVVGTHTRSRKARDLAAVPYASLTFYWRETLQQVTLAGPVTRLTDDDADALFTRRTREAQAAAVVSRQGEPLTDEQELRDRLDRLVATDGDIARPEDWTGYAITPDRVELWHGRRDRLHRRLVYEATADGWVAQRLQP</sequence>
<name>A0A0A0BVV8_9CELL</name>
<dbReference type="PANTHER" id="PTHR10851:SF0">
    <property type="entry name" value="PYRIDOXINE-5'-PHOSPHATE OXIDASE"/>
    <property type="match status" value="1"/>
</dbReference>
<feature type="domain" description="Pyridoxine 5'-phosphate oxidase dimerisation C-terminal" evidence="7">
    <location>
        <begin position="167"/>
        <end position="207"/>
    </location>
</feature>
<comment type="caution">
    <text evidence="8">The sequence shown here is derived from an EMBL/GenBank/DDBJ whole genome shotgun (WGS) entry which is preliminary data.</text>
</comment>
<feature type="binding site" evidence="5">
    <location>
        <position position="80"/>
    </location>
    <ligand>
        <name>FMN</name>
        <dbReference type="ChEBI" id="CHEBI:58210"/>
    </ligand>
</feature>
<accession>A0A0A0BVV8</accession>
<dbReference type="NCBIfam" id="NF004231">
    <property type="entry name" value="PRK05679.1"/>
    <property type="match status" value="1"/>
</dbReference>
<dbReference type="Pfam" id="PF01243">
    <property type="entry name" value="PNPOx_N"/>
    <property type="match status" value="1"/>
</dbReference>
<comment type="similarity">
    <text evidence="1">Belongs to the pyridoxamine 5'-phosphate oxidase family.</text>
</comment>
<dbReference type="Gene3D" id="2.30.110.10">
    <property type="entry name" value="Electron Transport, Fmn-binding Protein, Chain A"/>
    <property type="match status" value="1"/>
</dbReference>
<dbReference type="OrthoDB" id="9780392at2"/>
<dbReference type="GO" id="GO:0008615">
    <property type="term" value="P:pyridoxine biosynthetic process"/>
    <property type="evidence" value="ECO:0007669"/>
    <property type="project" value="InterPro"/>
</dbReference>
<dbReference type="InterPro" id="IPR000659">
    <property type="entry name" value="Pyridox_Oxase"/>
</dbReference>
<dbReference type="InterPro" id="IPR019576">
    <property type="entry name" value="Pyridoxamine_oxidase_dimer_C"/>
</dbReference>
<evidence type="ECO:0000256" key="2">
    <source>
        <dbReference type="ARBA" id="ARBA00022630"/>
    </source>
</evidence>
<dbReference type="AlphaFoldDB" id="A0A0A0BVV8"/>
<dbReference type="GO" id="GO:0004733">
    <property type="term" value="F:pyridoxamine phosphate oxidase activity"/>
    <property type="evidence" value="ECO:0007669"/>
    <property type="project" value="InterPro"/>
</dbReference>
<gene>
    <name evidence="8" type="ORF">N868_11290</name>
</gene>
<evidence type="ECO:0000259" key="6">
    <source>
        <dbReference type="Pfam" id="PF01243"/>
    </source>
</evidence>
<evidence type="ECO:0000313" key="9">
    <source>
        <dbReference type="Proteomes" id="UP000029839"/>
    </source>
</evidence>
<feature type="binding site" evidence="5">
    <location>
        <position position="180"/>
    </location>
    <ligand>
        <name>FMN</name>
        <dbReference type="ChEBI" id="CHEBI:58210"/>
    </ligand>
</feature>
<protein>
    <submittedName>
        <fullName evidence="8">Phenazine biosynthesis protein</fullName>
    </submittedName>
</protein>
<dbReference type="Pfam" id="PF10590">
    <property type="entry name" value="PNP_phzG_C"/>
    <property type="match status" value="1"/>
</dbReference>
<evidence type="ECO:0000259" key="7">
    <source>
        <dbReference type="Pfam" id="PF10590"/>
    </source>
</evidence>